<accession>A0AAN5C167</accession>
<reference evidence="1" key="1">
    <citation type="submission" date="2023-04" db="EMBL/GenBank/DDBJ databases">
        <title>Aspergillus oryzae NBRC 4228.</title>
        <authorList>
            <person name="Ichikawa N."/>
            <person name="Sato H."/>
            <person name="Tonouchi N."/>
        </authorList>
    </citation>
    <scope>NUCLEOTIDE SEQUENCE</scope>
    <source>
        <strain evidence="1">NBRC 4228</strain>
    </source>
</reference>
<evidence type="ECO:0000313" key="1">
    <source>
        <dbReference type="EMBL" id="GMG33634.1"/>
    </source>
</evidence>
<dbReference type="AlphaFoldDB" id="A0AAN5C167"/>
<gene>
    <name evidence="1" type="ORF">Aory04_000912900</name>
</gene>
<organism evidence="1 2">
    <name type="scientific">Aspergillus oryzae</name>
    <name type="common">Yellow koji mold</name>
    <dbReference type="NCBI Taxonomy" id="5062"/>
    <lineage>
        <taxon>Eukaryota</taxon>
        <taxon>Fungi</taxon>
        <taxon>Dikarya</taxon>
        <taxon>Ascomycota</taxon>
        <taxon>Pezizomycotina</taxon>
        <taxon>Eurotiomycetes</taxon>
        <taxon>Eurotiomycetidae</taxon>
        <taxon>Eurotiales</taxon>
        <taxon>Aspergillaceae</taxon>
        <taxon>Aspergillus</taxon>
        <taxon>Aspergillus subgen. Circumdati</taxon>
    </lineage>
</organism>
<protein>
    <submittedName>
        <fullName evidence="1">Unnamed protein product</fullName>
    </submittedName>
</protein>
<sequence>MDVREGGRNVRGLLDRKITKEIKTFRSTSQYEHQSLRVGNLVHLADEGVDVLLTVTIVTTLNEVLELALVEATSGVGELEGPEEVVGLLEVGANGVDLVDQILNTDDAVLAEVLLDDLVVGDGNALLVDLSVTALVDELTDALEVGVTVGDVGVDDGQHLLGSLGKANEGAVVDLEQTEELQDLAGLGRDLVDTVGIVRRLKL</sequence>
<dbReference type="Proteomes" id="UP001165205">
    <property type="component" value="Unassembled WGS sequence"/>
</dbReference>
<proteinExistence type="predicted"/>
<comment type="caution">
    <text evidence="1">The sequence shown here is derived from an EMBL/GenBank/DDBJ whole genome shotgun (WGS) entry which is preliminary data.</text>
</comment>
<dbReference type="EMBL" id="BSYA01000122">
    <property type="protein sequence ID" value="GMG33634.1"/>
    <property type="molecule type" value="Genomic_DNA"/>
</dbReference>
<evidence type="ECO:0000313" key="2">
    <source>
        <dbReference type="Proteomes" id="UP001165205"/>
    </source>
</evidence>
<name>A0AAN5C167_ASPOZ</name>